<dbReference type="Proteomes" id="UP000823913">
    <property type="component" value="Unassembled WGS sequence"/>
</dbReference>
<dbReference type="SUPFAM" id="SSF56425">
    <property type="entry name" value="Succinate dehydrogenase/fumarate reductase flavoprotein, catalytic domain"/>
    <property type="match status" value="1"/>
</dbReference>
<dbReference type="EMBL" id="DVHK01000005">
    <property type="protein sequence ID" value="HIR66480.1"/>
    <property type="molecule type" value="Genomic_DNA"/>
</dbReference>
<evidence type="ECO:0000256" key="5">
    <source>
        <dbReference type="ARBA" id="ARBA00021901"/>
    </source>
</evidence>
<dbReference type="GO" id="GO:0034628">
    <property type="term" value="P:'de novo' NAD+ biosynthetic process from L-aspartate"/>
    <property type="evidence" value="ECO:0007669"/>
    <property type="project" value="TreeGrafter"/>
</dbReference>
<keyword evidence="7" id="KW-0662">Pyridine nucleotide biosynthesis</keyword>
<dbReference type="SUPFAM" id="SSF51905">
    <property type="entry name" value="FAD/NAD(P)-binding domain"/>
    <property type="match status" value="1"/>
</dbReference>
<evidence type="ECO:0000256" key="4">
    <source>
        <dbReference type="ARBA" id="ARBA00012173"/>
    </source>
</evidence>
<dbReference type="GO" id="GO:0008734">
    <property type="term" value="F:L-aspartate oxidase activity"/>
    <property type="evidence" value="ECO:0007669"/>
    <property type="project" value="UniProtKB-EC"/>
</dbReference>
<comment type="pathway">
    <text evidence="2">Cofactor biosynthesis; NAD(+) biosynthesis; iminoaspartate from L-aspartate (oxidase route): step 1/1.</text>
</comment>
<evidence type="ECO:0000256" key="8">
    <source>
        <dbReference type="ARBA" id="ARBA00022827"/>
    </source>
</evidence>
<organism evidence="13 14">
    <name type="scientific">Candidatus Coproplasma avicola</name>
    <dbReference type="NCBI Taxonomy" id="2840744"/>
    <lineage>
        <taxon>Bacteria</taxon>
        <taxon>Bacillati</taxon>
        <taxon>Bacillota</taxon>
        <taxon>Clostridia</taxon>
        <taxon>Eubacteriales</taxon>
        <taxon>Candidatus Coproplasma</taxon>
    </lineage>
</organism>
<evidence type="ECO:0000256" key="11">
    <source>
        <dbReference type="ARBA" id="ARBA00048305"/>
    </source>
</evidence>
<comment type="catalytic activity">
    <reaction evidence="11">
        <text>L-aspartate + O2 = iminosuccinate + H2O2</text>
        <dbReference type="Rhea" id="RHEA:25876"/>
        <dbReference type="ChEBI" id="CHEBI:15379"/>
        <dbReference type="ChEBI" id="CHEBI:16240"/>
        <dbReference type="ChEBI" id="CHEBI:29991"/>
        <dbReference type="ChEBI" id="CHEBI:77875"/>
        <dbReference type="EC" id="1.4.3.16"/>
    </reaction>
    <physiologicalReaction direction="left-to-right" evidence="11">
        <dbReference type="Rhea" id="RHEA:25877"/>
    </physiologicalReaction>
</comment>
<keyword evidence="6" id="KW-0285">Flavoprotein</keyword>
<feature type="domain" description="FAD-dependent oxidoreductase 2 FAD-binding" evidence="12">
    <location>
        <begin position="9"/>
        <end position="374"/>
    </location>
</feature>
<dbReference type="GO" id="GO:0033765">
    <property type="term" value="F:steroid dehydrogenase activity, acting on the CH-CH group of donors"/>
    <property type="evidence" value="ECO:0007669"/>
    <property type="project" value="UniProtKB-ARBA"/>
</dbReference>
<dbReference type="AlphaFoldDB" id="A0A9D1E589"/>
<dbReference type="PANTHER" id="PTHR42716">
    <property type="entry name" value="L-ASPARTATE OXIDASE"/>
    <property type="match status" value="1"/>
</dbReference>
<dbReference type="PANTHER" id="PTHR42716:SF2">
    <property type="entry name" value="L-ASPARTATE OXIDASE, CHLOROPLASTIC"/>
    <property type="match status" value="1"/>
</dbReference>
<evidence type="ECO:0000313" key="14">
    <source>
        <dbReference type="Proteomes" id="UP000823913"/>
    </source>
</evidence>
<comment type="cofactor">
    <cofactor evidence="1">
        <name>FAD</name>
        <dbReference type="ChEBI" id="CHEBI:57692"/>
    </cofactor>
</comment>
<dbReference type="NCBIfam" id="NF004820">
    <property type="entry name" value="PRK06175.1"/>
    <property type="match status" value="1"/>
</dbReference>
<evidence type="ECO:0000256" key="3">
    <source>
        <dbReference type="ARBA" id="ARBA00008562"/>
    </source>
</evidence>
<evidence type="ECO:0000256" key="10">
    <source>
        <dbReference type="ARBA" id="ARBA00030386"/>
    </source>
</evidence>
<evidence type="ECO:0000313" key="13">
    <source>
        <dbReference type="EMBL" id="HIR66480.1"/>
    </source>
</evidence>
<dbReference type="Gene3D" id="3.90.700.10">
    <property type="entry name" value="Succinate dehydrogenase/fumarate reductase flavoprotein, catalytic domain"/>
    <property type="match status" value="1"/>
</dbReference>
<accession>A0A9D1E589</accession>
<comment type="caution">
    <text evidence="13">The sequence shown here is derived from an EMBL/GenBank/DDBJ whole genome shotgun (WGS) entry which is preliminary data.</text>
</comment>
<comment type="similarity">
    <text evidence="3">Belongs to the FAD-dependent oxidoreductase 2 family. NadB subfamily.</text>
</comment>
<name>A0A9D1E589_9FIRM</name>
<evidence type="ECO:0000256" key="6">
    <source>
        <dbReference type="ARBA" id="ARBA00022630"/>
    </source>
</evidence>
<dbReference type="FunFam" id="3.90.700.10:FF:000002">
    <property type="entry name" value="L-aspartate oxidase"/>
    <property type="match status" value="1"/>
</dbReference>
<reference evidence="13" key="1">
    <citation type="submission" date="2020-10" db="EMBL/GenBank/DDBJ databases">
        <authorList>
            <person name="Gilroy R."/>
        </authorList>
    </citation>
    <scope>NUCLEOTIDE SEQUENCE</scope>
    <source>
        <strain evidence="13">ChiW16-3235</strain>
    </source>
</reference>
<protein>
    <recommendedName>
        <fullName evidence="5">L-aspartate oxidase</fullName>
        <ecNumber evidence="4">1.4.3.16</ecNumber>
    </recommendedName>
    <alternativeName>
        <fullName evidence="10">Quinolinate synthase B</fullName>
    </alternativeName>
</protein>
<dbReference type="InterPro" id="IPR005288">
    <property type="entry name" value="NadB"/>
</dbReference>
<dbReference type="InterPro" id="IPR003953">
    <property type="entry name" value="FAD-dep_OxRdtase_2_FAD-bd"/>
</dbReference>
<keyword evidence="9 13" id="KW-0560">Oxidoreductase</keyword>
<dbReference type="Gene3D" id="3.50.50.60">
    <property type="entry name" value="FAD/NAD(P)-binding domain"/>
    <property type="match status" value="1"/>
</dbReference>
<evidence type="ECO:0000259" key="12">
    <source>
        <dbReference type="Pfam" id="PF00890"/>
    </source>
</evidence>
<keyword evidence="8" id="KW-0274">FAD</keyword>
<dbReference type="EC" id="1.4.3.16" evidence="4"/>
<dbReference type="Pfam" id="PF00890">
    <property type="entry name" value="FAD_binding_2"/>
    <property type="match status" value="1"/>
</dbReference>
<proteinExistence type="inferred from homology"/>
<sequence length="445" mass="49097">MIKLEKKYDVIIVGTGVAGLNCALNVSPEKSVLVICKDTPDKSDSYLAQGGICRLPEEGDYQSYFDDTMRAGHYENNPVTVDAMIRGSQEVIDDLIGYGVDFARNPDGSLAYTKEGGHSRPRICFHEDTTGREITTRLMAQARARHNILIVPYVTLLDIITDGEVCYGIVAKDGKNGRLYRLYADYTVLASGGIGGIFENSTNFRVLTGDALAICLNHSIAVDHINYIQIHPTTLYSKKKGRRFLISESVRGEGAVLLDKNFQRFTDELKPRDIVTAAIREQMAKDGTDHVWLDMRPIPREEVISHFPGIVQHCLNEGYDVFRECIPVVPSQHYFMGGIRSDTKGATTMPRLYAVGETCCNGVHGKNRLASNSLLESLLFAKRAAQDINAHYSPIDIPSAKAAEGALDLSKYSNPSKLLKQYKCIIRDAIDAENAKTAAAKEAQA</sequence>
<gene>
    <name evidence="13" type="ORF">IAB94_00355</name>
</gene>
<reference evidence="13" key="2">
    <citation type="journal article" date="2021" name="PeerJ">
        <title>Extensive microbial diversity within the chicken gut microbiome revealed by metagenomics and culture.</title>
        <authorList>
            <person name="Gilroy R."/>
            <person name="Ravi A."/>
            <person name="Getino M."/>
            <person name="Pursley I."/>
            <person name="Horton D.L."/>
            <person name="Alikhan N.F."/>
            <person name="Baker D."/>
            <person name="Gharbi K."/>
            <person name="Hall N."/>
            <person name="Watson M."/>
            <person name="Adriaenssens E.M."/>
            <person name="Foster-Nyarko E."/>
            <person name="Jarju S."/>
            <person name="Secka A."/>
            <person name="Antonio M."/>
            <person name="Oren A."/>
            <person name="Chaudhuri R.R."/>
            <person name="La Ragione R."/>
            <person name="Hildebrand F."/>
            <person name="Pallen M.J."/>
        </authorList>
    </citation>
    <scope>NUCLEOTIDE SEQUENCE</scope>
    <source>
        <strain evidence="13">ChiW16-3235</strain>
    </source>
</reference>
<evidence type="ECO:0000256" key="9">
    <source>
        <dbReference type="ARBA" id="ARBA00023002"/>
    </source>
</evidence>
<evidence type="ECO:0000256" key="2">
    <source>
        <dbReference type="ARBA" id="ARBA00004950"/>
    </source>
</evidence>
<evidence type="ECO:0000256" key="1">
    <source>
        <dbReference type="ARBA" id="ARBA00001974"/>
    </source>
</evidence>
<evidence type="ECO:0000256" key="7">
    <source>
        <dbReference type="ARBA" id="ARBA00022642"/>
    </source>
</evidence>
<dbReference type="InterPro" id="IPR036188">
    <property type="entry name" value="FAD/NAD-bd_sf"/>
</dbReference>
<dbReference type="InterPro" id="IPR027477">
    <property type="entry name" value="Succ_DH/fumarate_Rdtase_cat_sf"/>
</dbReference>
<dbReference type="PRINTS" id="PR00368">
    <property type="entry name" value="FADPNR"/>
</dbReference>